<organism evidence="1 2">
    <name type="scientific">Paramuricea clavata</name>
    <name type="common">Red gorgonian</name>
    <name type="synonym">Violescent sea-whip</name>
    <dbReference type="NCBI Taxonomy" id="317549"/>
    <lineage>
        <taxon>Eukaryota</taxon>
        <taxon>Metazoa</taxon>
        <taxon>Cnidaria</taxon>
        <taxon>Anthozoa</taxon>
        <taxon>Octocorallia</taxon>
        <taxon>Malacalcyonacea</taxon>
        <taxon>Plexauridae</taxon>
        <taxon>Paramuricea</taxon>
    </lineage>
</organism>
<dbReference type="Proteomes" id="UP001152795">
    <property type="component" value="Unassembled WGS sequence"/>
</dbReference>
<sequence>MYNLKEITASSTLAMSECVCGTSDTDIIQVIDQFGLHFFKLIIEHLWATCFPNQGSSQPVNAFTVLMTAARDAVGKDLPTMLKDPKTSMEKLNNEVLRFFEEKECNFPMNAGVRATSFVSKLVDLLYYVDGLYNKIESVISMSTKVPTVFKTRFSGLNCPEKHKHRKRNLSNLSEQKLEKYTIQMCEVIQGQQYLNEMLWAEVKTQILSLVEVLEAYCLRLRNQSNRTKLAAATPCSELEVKTNVKVVNATRGTVHHGLLDLDKELSKAEQFVPVCVREFLPTCNRRRVHYLVEEICDNGLSQKCVHYVHHVGGNKPSLHFIWTLCKIESEVPVYERRITKKRFMESFGPGQQLYPVKAVSLKDLHQRVKERVPEGSNIPSVKWLRYQFQPLNPQTNTAKYYKGKMNVKMMVQKRQQRELVTLVSMDDKHKVKVGEPSYPLAPAERGKQVIAGPNQVMSVGDHDFSKATLTPSLNLLIDIPDSILGSFYRGDVYFGIKDSVFQPSSSLGHACELKEILKLRGDVPPILLIYTDGGPDHCSTYMSVKLSMIALFIELDLDALVALRTAPSNSWANPVEHIMSIVNIGLQGIGIMRKKGSDDFEKVITKANNMKEVRVKLATDNLKQEWHDSVETPTDMLNCQMKRLSLKDRQFNTFSAAEDANINELWKNCLKIEGELDVLY</sequence>
<accession>A0A6S7IES7</accession>
<dbReference type="OrthoDB" id="10690121at2759"/>
<dbReference type="AlphaFoldDB" id="A0A6S7IES7"/>
<evidence type="ECO:0000313" key="1">
    <source>
        <dbReference type="EMBL" id="CAB4016007.1"/>
    </source>
</evidence>
<gene>
    <name evidence="1" type="ORF">PACLA_8A080538</name>
</gene>
<proteinExistence type="predicted"/>
<keyword evidence="2" id="KW-1185">Reference proteome</keyword>
<reference evidence="1" key="1">
    <citation type="submission" date="2020-04" db="EMBL/GenBank/DDBJ databases">
        <authorList>
            <person name="Alioto T."/>
            <person name="Alioto T."/>
            <person name="Gomez Garrido J."/>
        </authorList>
    </citation>
    <scope>NUCLEOTIDE SEQUENCE</scope>
    <source>
        <strain evidence="1">A484AB</strain>
    </source>
</reference>
<protein>
    <submittedName>
        <fullName evidence="1">Uncharacterized protein</fullName>
    </submittedName>
</protein>
<name>A0A6S7IES7_PARCT</name>
<dbReference type="EMBL" id="CACRXK020008931">
    <property type="protein sequence ID" value="CAB4016007.1"/>
    <property type="molecule type" value="Genomic_DNA"/>
</dbReference>
<comment type="caution">
    <text evidence="1">The sequence shown here is derived from an EMBL/GenBank/DDBJ whole genome shotgun (WGS) entry which is preliminary data.</text>
</comment>
<evidence type="ECO:0000313" key="2">
    <source>
        <dbReference type="Proteomes" id="UP001152795"/>
    </source>
</evidence>